<proteinExistence type="predicted"/>
<sequence>MTPIQAVSPSLTAVERVKLGLSNYRSAARTASFRDRSIGVHLSIQSGASAHRRVAERTRVGRASHRRSLAPRYLRPLYGPGPPEGMTMGPVTPTIPFCSTKCLGRTCTK</sequence>
<reference evidence="1 2" key="1">
    <citation type="journal article" date="2019" name="Commun. Biol.">
        <title>The bagworm genome reveals a unique fibroin gene that provides high tensile strength.</title>
        <authorList>
            <person name="Kono N."/>
            <person name="Nakamura H."/>
            <person name="Ohtoshi R."/>
            <person name="Tomita M."/>
            <person name="Numata K."/>
            <person name="Arakawa K."/>
        </authorList>
    </citation>
    <scope>NUCLEOTIDE SEQUENCE [LARGE SCALE GENOMIC DNA]</scope>
</reference>
<name>A0A4C1UVK4_EUMVA</name>
<protein>
    <submittedName>
        <fullName evidence="1">Uncharacterized protein</fullName>
    </submittedName>
</protein>
<dbReference type="AlphaFoldDB" id="A0A4C1UVK4"/>
<evidence type="ECO:0000313" key="2">
    <source>
        <dbReference type="Proteomes" id="UP000299102"/>
    </source>
</evidence>
<accession>A0A4C1UVK4</accession>
<gene>
    <name evidence="1" type="ORF">EVAR_22928_1</name>
</gene>
<comment type="caution">
    <text evidence="1">The sequence shown here is derived from an EMBL/GenBank/DDBJ whole genome shotgun (WGS) entry which is preliminary data.</text>
</comment>
<dbReference type="Proteomes" id="UP000299102">
    <property type="component" value="Unassembled WGS sequence"/>
</dbReference>
<organism evidence="1 2">
    <name type="scientific">Eumeta variegata</name>
    <name type="common">Bagworm moth</name>
    <name type="synonym">Eumeta japonica</name>
    <dbReference type="NCBI Taxonomy" id="151549"/>
    <lineage>
        <taxon>Eukaryota</taxon>
        <taxon>Metazoa</taxon>
        <taxon>Ecdysozoa</taxon>
        <taxon>Arthropoda</taxon>
        <taxon>Hexapoda</taxon>
        <taxon>Insecta</taxon>
        <taxon>Pterygota</taxon>
        <taxon>Neoptera</taxon>
        <taxon>Endopterygota</taxon>
        <taxon>Lepidoptera</taxon>
        <taxon>Glossata</taxon>
        <taxon>Ditrysia</taxon>
        <taxon>Tineoidea</taxon>
        <taxon>Psychidae</taxon>
        <taxon>Oiketicinae</taxon>
        <taxon>Eumeta</taxon>
    </lineage>
</organism>
<dbReference type="EMBL" id="BGZK01000227">
    <property type="protein sequence ID" value="GBP30026.1"/>
    <property type="molecule type" value="Genomic_DNA"/>
</dbReference>
<keyword evidence="2" id="KW-1185">Reference proteome</keyword>
<evidence type="ECO:0000313" key="1">
    <source>
        <dbReference type="EMBL" id="GBP30026.1"/>
    </source>
</evidence>